<name>A0ABS8YAW4_DATST</name>
<keyword evidence="2" id="KW-1185">Reference proteome</keyword>
<sequence length="80" mass="8654">MASMSSPNILPTFSPTPPPFSSLFFPDSPISQENPLTIVNLFLVLCLRLRGNQGEIEGSLSPTSSVQVDLPSLITDIHSR</sequence>
<feature type="non-terminal residue" evidence="1">
    <location>
        <position position="80"/>
    </location>
</feature>
<dbReference type="EMBL" id="JACEIK010047585">
    <property type="protein sequence ID" value="MCE5167079.1"/>
    <property type="molecule type" value="Genomic_DNA"/>
</dbReference>
<evidence type="ECO:0000313" key="1">
    <source>
        <dbReference type="EMBL" id="MCE5167079.1"/>
    </source>
</evidence>
<evidence type="ECO:0000313" key="2">
    <source>
        <dbReference type="Proteomes" id="UP000823775"/>
    </source>
</evidence>
<proteinExistence type="predicted"/>
<organism evidence="1 2">
    <name type="scientific">Datura stramonium</name>
    <name type="common">Jimsonweed</name>
    <name type="synonym">Common thornapple</name>
    <dbReference type="NCBI Taxonomy" id="4076"/>
    <lineage>
        <taxon>Eukaryota</taxon>
        <taxon>Viridiplantae</taxon>
        <taxon>Streptophyta</taxon>
        <taxon>Embryophyta</taxon>
        <taxon>Tracheophyta</taxon>
        <taxon>Spermatophyta</taxon>
        <taxon>Magnoliopsida</taxon>
        <taxon>eudicotyledons</taxon>
        <taxon>Gunneridae</taxon>
        <taxon>Pentapetalae</taxon>
        <taxon>asterids</taxon>
        <taxon>lamiids</taxon>
        <taxon>Solanales</taxon>
        <taxon>Solanaceae</taxon>
        <taxon>Solanoideae</taxon>
        <taxon>Datureae</taxon>
        <taxon>Datura</taxon>
    </lineage>
</organism>
<gene>
    <name evidence="1" type="ORF">HAX54_036123</name>
</gene>
<comment type="caution">
    <text evidence="1">The sequence shown here is derived from an EMBL/GenBank/DDBJ whole genome shotgun (WGS) entry which is preliminary data.</text>
</comment>
<accession>A0ABS8YAW4</accession>
<reference evidence="1 2" key="1">
    <citation type="journal article" date="2021" name="BMC Genomics">
        <title>Datura genome reveals duplications of psychoactive alkaloid biosynthetic genes and high mutation rate following tissue culture.</title>
        <authorList>
            <person name="Rajewski A."/>
            <person name="Carter-House D."/>
            <person name="Stajich J."/>
            <person name="Litt A."/>
        </authorList>
    </citation>
    <scope>NUCLEOTIDE SEQUENCE [LARGE SCALE GENOMIC DNA]</scope>
    <source>
        <strain evidence="1">AR-01</strain>
    </source>
</reference>
<protein>
    <submittedName>
        <fullName evidence="1">Uncharacterized protein</fullName>
    </submittedName>
</protein>
<dbReference type="Proteomes" id="UP000823775">
    <property type="component" value="Unassembled WGS sequence"/>
</dbReference>